<keyword evidence="3" id="KW-1185">Reference proteome</keyword>
<dbReference type="PANTHER" id="PTHR46880">
    <property type="entry name" value="RAS-ASSOCIATING DOMAIN-CONTAINING PROTEIN"/>
    <property type="match status" value="1"/>
</dbReference>
<dbReference type="InterPro" id="IPR012337">
    <property type="entry name" value="RNaseH-like_sf"/>
</dbReference>
<accession>A0AAU9W047</accession>
<dbReference type="PANTHER" id="PTHR46880:SF5">
    <property type="entry name" value="DUF4371 DOMAIN-CONTAINING PROTEIN"/>
    <property type="match status" value="1"/>
</dbReference>
<dbReference type="Pfam" id="PF25431">
    <property type="entry name" value="zf-C17orf113"/>
    <property type="match status" value="1"/>
</dbReference>
<evidence type="ECO:0000313" key="3">
    <source>
        <dbReference type="Proteomes" id="UP001159428"/>
    </source>
</evidence>
<feature type="domain" description="C17orf113 probable zinc finger" evidence="1">
    <location>
        <begin position="64"/>
        <end position="119"/>
    </location>
</feature>
<dbReference type="SUPFAM" id="SSF53098">
    <property type="entry name" value="Ribonuclease H-like"/>
    <property type="match status" value="1"/>
</dbReference>
<comment type="caution">
    <text evidence="2">The sequence shown here is derived from an EMBL/GenBank/DDBJ whole genome shotgun (WGS) entry which is preliminary data.</text>
</comment>
<reference evidence="2 3" key="1">
    <citation type="submission" date="2022-05" db="EMBL/GenBank/DDBJ databases">
        <authorList>
            <consortium name="Genoscope - CEA"/>
            <person name="William W."/>
        </authorList>
    </citation>
    <scope>NUCLEOTIDE SEQUENCE [LARGE SCALE GENOMIC DNA]</scope>
</reference>
<gene>
    <name evidence="2" type="ORF">PMEA_00029247</name>
</gene>
<proteinExistence type="predicted"/>
<protein>
    <recommendedName>
        <fullName evidence="1">C17orf113 probable zinc finger domain-containing protein</fullName>
    </recommendedName>
</protein>
<organism evidence="2 3">
    <name type="scientific">Pocillopora meandrina</name>
    <dbReference type="NCBI Taxonomy" id="46732"/>
    <lineage>
        <taxon>Eukaryota</taxon>
        <taxon>Metazoa</taxon>
        <taxon>Cnidaria</taxon>
        <taxon>Anthozoa</taxon>
        <taxon>Hexacorallia</taxon>
        <taxon>Scleractinia</taxon>
        <taxon>Astrocoeniina</taxon>
        <taxon>Pocilloporidae</taxon>
        <taxon>Pocillopora</taxon>
    </lineage>
</organism>
<dbReference type="InterPro" id="IPR057456">
    <property type="entry name" value="Znf_C17orf113"/>
</dbReference>
<sequence>MEKKQLHSFYTCCGKCSDVSEVERARIQSQKKTTEGKKKGVDMFKHSWLTDRKTSFCDKTGMWWLVYCEGEGMFCLLCRVHNTKNKYNKQNIFNLAPSTNYKHSAVSDHARASGHTSTVICELERRNSSLANQYKVAHEVADKVTYNAFLSSYWLGKEEVANKKLLSLIDLEKHIGVTEMREFKNTSERSQREMRLLLGQLIKEKLIQRVKDAKWFSILVDEVTDCAILEQLLIYVGYVDEEGKTHFDFLEVKDVLETSESADSETLTRIITEELKACGLNLALVCGFGSDGASVMTGKNNGVGARLQKVCSIMVRSHCINHRLALACSDANDTVKYIQTIEVTLRQLWKWLEYPKRCSAFVKVCKIKLANANDDPAKQKKLSKSLAVKIQKACRTRWLSTGQSVSSVCRNLVALMQTLRQFKEADATAQGLLQRMNNTKFVGTMLLLNAVLPHLNTLSKLFQKDHTCYTSIRPALDSTKSRISEIRSSFDLVPELQTAIQPGGDYASLELELKDDGQVEAFLKNLVINYTTALERNLDRRFQEAAPVLEAFSIFDPTCLPKPEDPAFKKYGVDEVNVLCKQFQFDKDHTLAQWYNFKYLMSSWKVPSAVLRGKDDLSQTEFILRKVVKEQVAHRINFPQIVDAAQICLTQPMSNAVVERGASAVKRVKSRLRSRLKNDMMASLLH</sequence>
<dbReference type="AlphaFoldDB" id="A0AAU9W047"/>
<name>A0AAU9W047_9CNID</name>
<dbReference type="Proteomes" id="UP001159428">
    <property type="component" value="Unassembled WGS sequence"/>
</dbReference>
<dbReference type="EMBL" id="CALNXJ010000006">
    <property type="protein sequence ID" value="CAH3041513.1"/>
    <property type="molecule type" value="Genomic_DNA"/>
</dbReference>
<evidence type="ECO:0000259" key="1">
    <source>
        <dbReference type="Pfam" id="PF25431"/>
    </source>
</evidence>
<evidence type="ECO:0000313" key="2">
    <source>
        <dbReference type="EMBL" id="CAH3041513.1"/>
    </source>
</evidence>
<feature type="non-terminal residue" evidence="2">
    <location>
        <position position="686"/>
    </location>
</feature>